<protein>
    <submittedName>
        <fullName evidence="1">Uncharacterized protein</fullName>
    </submittedName>
</protein>
<keyword evidence="2" id="KW-1185">Reference proteome</keyword>
<evidence type="ECO:0000313" key="2">
    <source>
        <dbReference type="Proteomes" id="UP000004095"/>
    </source>
</evidence>
<sequence length="40" mass="4769">MFCLISIIFTKKNYPKQEILNKLLKTSHQKNELIFIFAVL</sequence>
<dbReference type="Proteomes" id="UP000004095">
    <property type="component" value="Unassembled WGS sequence"/>
</dbReference>
<dbReference type="EMBL" id="AAWS01000003">
    <property type="protein sequence ID" value="EAY31370.1"/>
    <property type="molecule type" value="Genomic_DNA"/>
</dbReference>
<dbReference type="AlphaFoldDB" id="A1ZE62"/>
<name>A1ZE62_MICM2</name>
<evidence type="ECO:0000313" key="1">
    <source>
        <dbReference type="EMBL" id="EAY31370.1"/>
    </source>
</evidence>
<gene>
    <name evidence="1" type="ORF">M23134_04203</name>
</gene>
<reference evidence="1 2" key="1">
    <citation type="submission" date="2007-01" db="EMBL/GenBank/DDBJ databases">
        <authorList>
            <person name="Haygood M."/>
            <person name="Podell S."/>
            <person name="Anderson C."/>
            <person name="Hopkinson B."/>
            <person name="Roe K."/>
            <person name="Barbeau K."/>
            <person name="Gaasterland T."/>
            <person name="Ferriera S."/>
            <person name="Johnson J."/>
            <person name="Kravitz S."/>
            <person name="Beeson K."/>
            <person name="Sutton G."/>
            <person name="Rogers Y.-H."/>
            <person name="Friedman R."/>
            <person name="Frazier M."/>
            <person name="Venter J.C."/>
        </authorList>
    </citation>
    <scope>NUCLEOTIDE SEQUENCE [LARGE SCALE GENOMIC DNA]</scope>
    <source>
        <strain evidence="1 2">ATCC 23134</strain>
    </source>
</reference>
<organism evidence="1 2">
    <name type="scientific">Microscilla marina ATCC 23134</name>
    <dbReference type="NCBI Taxonomy" id="313606"/>
    <lineage>
        <taxon>Bacteria</taxon>
        <taxon>Pseudomonadati</taxon>
        <taxon>Bacteroidota</taxon>
        <taxon>Cytophagia</taxon>
        <taxon>Cytophagales</taxon>
        <taxon>Microscillaceae</taxon>
        <taxon>Microscilla</taxon>
    </lineage>
</organism>
<comment type="caution">
    <text evidence="1">The sequence shown here is derived from an EMBL/GenBank/DDBJ whole genome shotgun (WGS) entry which is preliminary data.</text>
</comment>
<accession>A1ZE62</accession>
<proteinExistence type="predicted"/>